<dbReference type="VEuPathDB" id="FungiDB:H310_12703"/>
<organism evidence="1">
    <name type="scientific">Aphanomyces invadans</name>
    <dbReference type="NCBI Taxonomy" id="157072"/>
    <lineage>
        <taxon>Eukaryota</taxon>
        <taxon>Sar</taxon>
        <taxon>Stramenopiles</taxon>
        <taxon>Oomycota</taxon>
        <taxon>Saprolegniomycetes</taxon>
        <taxon>Saprolegniales</taxon>
        <taxon>Verrucalvaceae</taxon>
        <taxon>Aphanomyces</taxon>
    </lineage>
</organism>
<dbReference type="Gene3D" id="3.40.50.300">
    <property type="entry name" value="P-loop containing nucleotide triphosphate hydrolases"/>
    <property type="match status" value="1"/>
</dbReference>
<dbReference type="RefSeq" id="XP_008878109.1">
    <property type="nucleotide sequence ID" value="XM_008879887.1"/>
</dbReference>
<gene>
    <name evidence="1" type="ORF">H310_12703</name>
</gene>
<reference evidence="1" key="1">
    <citation type="submission" date="2013-12" db="EMBL/GenBank/DDBJ databases">
        <title>The Genome Sequence of Aphanomyces invadans NJM9701.</title>
        <authorList>
            <consortium name="The Broad Institute Genomics Platform"/>
            <person name="Russ C."/>
            <person name="Tyler B."/>
            <person name="van West P."/>
            <person name="Dieguez-Uribeondo J."/>
            <person name="Young S.K."/>
            <person name="Zeng Q."/>
            <person name="Gargeya S."/>
            <person name="Fitzgerald M."/>
            <person name="Abouelleil A."/>
            <person name="Alvarado L."/>
            <person name="Chapman S.B."/>
            <person name="Gainer-Dewar J."/>
            <person name="Goldberg J."/>
            <person name="Griggs A."/>
            <person name="Gujja S."/>
            <person name="Hansen M."/>
            <person name="Howarth C."/>
            <person name="Imamovic A."/>
            <person name="Ireland A."/>
            <person name="Larimer J."/>
            <person name="McCowan C."/>
            <person name="Murphy C."/>
            <person name="Pearson M."/>
            <person name="Poon T.W."/>
            <person name="Priest M."/>
            <person name="Roberts A."/>
            <person name="Saif S."/>
            <person name="Shea T."/>
            <person name="Sykes S."/>
            <person name="Wortman J."/>
            <person name="Nusbaum C."/>
            <person name="Birren B."/>
        </authorList>
    </citation>
    <scope>NUCLEOTIDE SEQUENCE [LARGE SCALE GENOMIC DNA]</scope>
    <source>
        <strain evidence="1">NJM9701</strain>
    </source>
</reference>
<sequence>MATTWFHELPYGGWREYHVKEFSKVSKDPKEWVLYEEGDLPKDEGQGVKRKGPTLRSEKEKKMKTHDAIIDMRKRLEAGEAENGFELYPSNYMIYGERIKAMVHQKKKAFFGKHTDPHLYLFGFPGMGKTSLLQFIHGNYYKKNLDNKFCDLYDENVHTHVMLEDLDSMVIDKLGYKTPQLTRATILVTSNQNIDELMNSSDEVKLVESTKAALLRRFYQLRVDQLQRMLGLKLIPDYDRKMLKKNGNEDSSKLYMDYDYIADCPTGLPLKEPEVYRQLICDAYYK</sequence>
<name>A0A024TGY7_9STRA</name>
<dbReference type="InterPro" id="IPR027417">
    <property type="entry name" value="P-loop_NTPase"/>
</dbReference>
<evidence type="ECO:0000313" key="1">
    <source>
        <dbReference type="EMBL" id="ETV93274.1"/>
    </source>
</evidence>
<dbReference type="eggNOG" id="ENOG502SPXE">
    <property type="taxonomic scope" value="Eukaryota"/>
</dbReference>
<dbReference type="OrthoDB" id="159597at2759"/>
<dbReference type="SUPFAM" id="SSF52540">
    <property type="entry name" value="P-loop containing nucleoside triphosphate hydrolases"/>
    <property type="match status" value="1"/>
</dbReference>
<dbReference type="GeneID" id="20089753"/>
<proteinExistence type="predicted"/>
<dbReference type="EMBL" id="KI913993">
    <property type="protein sequence ID" value="ETV93274.1"/>
    <property type="molecule type" value="Genomic_DNA"/>
</dbReference>
<protein>
    <recommendedName>
        <fullName evidence="2">Helicase superfamily 3 single-stranded DNA/RNA virus domain-containing protein</fullName>
    </recommendedName>
</protein>
<accession>A0A024TGY7</accession>
<evidence type="ECO:0008006" key="2">
    <source>
        <dbReference type="Google" id="ProtNLM"/>
    </source>
</evidence>
<dbReference type="AlphaFoldDB" id="A0A024TGY7"/>